<gene>
    <name evidence="1" type="ORF">BV22DRAFT_1035560</name>
</gene>
<protein>
    <submittedName>
        <fullName evidence="1">Uncharacterized protein</fullName>
    </submittedName>
</protein>
<proteinExistence type="predicted"/>
<sequence length="347" mass="39708">MASFSSLTTLIQIADLYFDDGNIVVFVDRDLEATAVFRLHKSILASQSAVFADLFSLPAPSKDTVESNEMYDGVPVVRMHDNAKDIEGLFRALYCPSSILFKRRHPDTPLKVKGLLALTTKYQVDRLRETIISQVRADWPSSIFEWDVLEEEAGQLQDEILQEALQNGLEPWQSRAADDYLPEPASAIRLAYEASIPEIIPAAFYQLSRTEPSQDYDRWRALSNDDPFHEAHCDWIDGARTARWSMLVQEDLLSLARGKEKLQRFAEEIHRSMLPVVTCCRMGCLDVWKDVPQPVRKDLLRDLKEFCSETRYPGKGMCGACRQEINRRAKRLRGDLWGRLGEFFGEE</sequence>
<evidence type="ECO:0000313" key="2">
    <source>
        <dbReference type="Proteomes" id="UP000790709"/>
    </source>
</evidence>
<accession>A0ACB8BEG7</accession>
<dbReference type="Proteomes" id="UP000790709">
    <property type="component" value="Unassembled WGS sequence"/>
</dbReference>
<comment type="caution">
    <text evidence="1">The sequence shown here is derived from an EMBL/GenBank/DDBJ whole genome shotgun (WGS) entry which is preliminary data.</text>
</comment>
<reference evidence="1" key="1">
    <citation type="journal article" date="2021" name="New Phytol.">
        <title>Evolutionary innovations through gain and loss of genes in the ectomycorrhizal Boletales.</title>
        <authorList>
            <person name="Wu G."/>
            <person name="Miyauchi S."/>
            <person name="Morin E."/>
            <person name="Kuo A."/>
            <person name="Drula E."/>
            <person name="Varga T."/>
            <person name="Kohler A."/>
            <person name="Feng B."/>
            <person name="Cao Y."/>
            <person name="Lipzen A."/>
            <person name="Daum C."/>
            <person name="Hundley H."/>
            <person name="Pangilinan J."/>
            <person name="Johnson J."/>
            <person name="Barry K."/>
            <person name="LaButti K."/>
            <person name="Ng V."/>
            <person name="Ahrendt S."/>
            <person name="Min B."/>
            <person name="Choi I.G."/>
            <person name="Park H."/>
            <person name="Plett J.M."/>
            <person name="Magnuson J."/>
            <person name="Spatafora J.W."/>
            <person name="Nagy L.G."/>
            <person name="Henrissat B."/>
            <person name="Grigoriev I.V."/>
            <person name="Yang Z.L."/>
            <person name="Xu J."/>
            <person name="Martin F.M."/>
        </authorList>
    </citation>
    <scope>NUCLEOTIDE SEQUENCE</scope>
    <source>
        <strain evidence="1">KUC20120723A-06</strain>
    </source>
</reference>
<name>A0ACB8BEG7_9AGAM</name>
<organism evidence="1 2">
    <name type="scientific">Leucogyrophana mollusca</name>
    <dbReference type="NCBI Taxonomy" id="85980"/>
    <lineage>
        <taxon>Eukaryota</taxon>
        <taxon>Fungi</taxon>
        <taxon>Dikarya</taxon>
        <taxon>Basidiomycota</taxon>
        <taxon>Agaricomycotina</taxon>
        <taxon>Agaricomycetes</taxon>
        <taxon>Agaricomycetidae</taxon>
        <taxon>Boletales</taxon>
        <taxon>Boletales incertae sedis</taxon>
        <taxon>Leucogyrophana</taxon>
    </lineage>
</organism>
<keyword evidence="2" id="KW-1185">Reference proteome</keyword>
<dbReference type="EMBL" id="MU266433">
    <property type="protein sequence ID" value="KAH7924127.1"/>
    <property type="molecule type" value="Genomic_DNA"/>
</dbReference>
<evidence type="ECO:0000313" key="1">
    <source>
        <dbReference type="EMBL" id="KAH7924127.1"/>
    </source>
</evidence>